<dbReference type="PANTHER" id="PTHR33033:SF118">
    <property type="entry name" value="OS02G0175302 PROTEIN"/>
    <property type="match status" value="1"/>
</dbReference>
<dbReference type="SUPFAM" id="SSF53098">
    <property type="entry name" value="Ribonuclease H-like"/>
    <property type="match status" value="1"/>
</dbReference>
<dbReference type="CDD" id="cd06222">
    <property type="entry name" value="RNase_H_like"/>
    <property type="match status" value="1"/>
</dbReference>
<dbReference type="InterPro" id="IPR036397">
    <property type="entry name" value="RNaseH_sf"/>
</dbReference>
<evidence type="ECO:0000259" key="1">
    <source>
        <dbReference type="Pfam" id="PF13456"/>
    </source>
</evidence>
<feature type="non-terminal residue" evidence="3">
    <location>
        <position position="318"/>
    </location>
</feature>
<sequence>GIFPPKVEVFTWQLLKGRILVRNVLSRLGMNQMVSIDCPICSTEIETIDHIFLHCAWSSQLWATCMGWWGISFCTTLTVNDWVNGWNGLCPFLNMKRDWNLLFFAMVWTIWEFRNNVVFGGKDANSSMAQDSVRFRVAWWFKNFGCGSKEDITILLLDIKNRCVDKYQTKVNRFYKWSPPLGNDLVFNVEGSARGNQGMAGIGGVLRDARGKILCLFSSCIGIAESNTTEVFTIHRACKLISFKQPLAERHITIISDSKAAVAWINGEGFGLLSLVNKSLPGGVWKVLGQGLVSHVFSSVWSPGVLQGFVSLPLEAFL</sequence>
<proteinExistence type="predicted"/>
<comment type="caution">
    <text evidence="3">The sequence shown here is derived from an EMBL/GenBank/DDBJ whole genome shotgun (WGS) entry which is preliminary data.</text>
</comment>
<dbReference type="GO" id="GO:0003676">
    <property type="term" value="F:nucleic acid binding"/>
    <property type="evidence" value="ECO:0007669"/>
    <property type="project" value="InterPro"/>
</dbReference>
<evidence type="ECO:0000259" key="2">
    <source>
        <dbReference type="Pfam" id="PF13966"/>
    </source>
</evidence>
<protein>
    <recommendedName>
        <fullName evidence="5">Reverse transcriptase zinc-binding domain-containing protein</fullName>
    </recommendedName>
</protein>
<dbReference type="GO" id="GO:0004523">
    <property type="term" value="F:RNA-DNA hybrid ribonuclease activity"/>
    <property type="evidence" value="ECO:0007669"/>
    <property type="project" value="InterPro"/>
</dbReference>
<dbReference type="AlphaFoldDB" id="A0AAE0DV52"/>
<accession>A0AAE0DV52</accession>
<dbReference type="InterPro" id="IPR044730">
    <property type="entry name" value="RNase_H-like_dom_plant"/>
</dbReference>
<dbReference type="PANTHER" id="PTHR33033">
    <property type="entry name" value="POLYNUCLEOTIDYL TRANSFERASE, RIBONUCLEASE H-LIKE SUPERFAMILY PROTEIN-RELATED"/>
    <property type="match status" value="1"/>
</dbReference>
<dbReference type="InterPro" id="IPR012337">
    <property type="entry name" value="RNaseH-like_sf"/>
</dbReference>
<evidence type="ECO:0000313" key="4">
    <source>
        <dbReference type="Proteomes" id="UP001281410"/>
    </source>
</evidence>
<reference evidence="3" key="1">
    <citation type="journal article" date="2023" name="Plant J.">
        <title>Genome sequences and population genomics provide insights into the demographic history, inbreeding, and mutation load of two 'living fossil' tree species of Dipteronia.</title>
        <authorList>
            <person name="Feng Y."/>
            <person name="Comes H.P."/>
            <person name="Chen J."/>
            <person name="Zhu S."/>
            <person name="Lu R."/>
            <person name="Zhang X."/>
            <person name="Li P."/>
            <person name="Qiu J."/>
            <person name="Olsen K.M."/>
            <person name="Qiu Y."/>
        </authorList>
    </citation>
    <scope>NUCLEOTIDE SEQUENCE</scope>
    <source>
        <strain evidence="3">NBL</strain>
    </source>
</reference>
<dbReference type="Pfam" id="PF13456">
    <property type="entry name" value="RVT_3"/>
    <property type="match status" value="1"/>
</dbReference>
<organism evidence="3 4">
    <name type="scientific">Dipteronia sinensis</name>
    <dbReference type="NCBI Taxonomy" id="43782"/>
    <lineage>
        <taxon>Eukaryota</taxon>
        <taxon>Viridiplantae</taxon>
        <taxon>Streptophyta</taxon>
        <taxon>Embryophyta</taxon>
        <taxon>Tracheophyta</taxon>
        <taxon>Spermatophyta</taxon>
        <taxon>Magnoliopsida</taxon>
        <taxon>eudicotyledons</taxon>
        <taxon>Gunneridae</taxon>
        <taxon>Pentapetalae</taxon>
        <taxon>rosids</taxon>
        <taxon>malvids</taxon>
        <taxon>Sapindales</taxon>
        <taxon>Sapindaceae</taxon>
        <taxon>Hippocastanoideae</taxon>
        <taxon>Acereae</taxon>
        <taxon>Dipteronia</taxon>
    </lineage>
</organism>
<dbReference type="Pfam" id="PF13966">
    <property type="entry name" value="zf-RVT"/>
    <property type="match status" value="1"/>
</dbReference>
<name>A0AAE0DV52_9ROSI</name>
<feature type="domain" description="Reverse transcriptase zinc-binding" evidence="2">
    <location>
        <begin position="3"/>
        <end position="62"/>
    </location>
</feature>
<dbReference type="InterPro" id="IPR026960">
    <property type="entry name" value="RVT-Znf"/>
</dbReference>
<dbReference type="Gene3D" id="3.30.420.10">
    <property type="entry name" value="Ribonuclease H-like superfamily/Ribonuclease H"/>
    <property type="match status" value="1"/>
</dbReference>
<dbReference type="InterPro" id="IPR002156">
    <property type="entry name" value="RNaseH_domain"/>
</dbReference>
<gene>
    <name evidence="3" type="ORF">Dsin_029186</name>
</gene>
<dbReference type="EMBL" id="JANJYJ010000009">
    <property type="protein sequence ID" value="KAK3189625.1"/>
    <property type="molecule type" value="Genomic_DNA"/>
</dbReference>
<keyword evidence="4" id="KW-1185">Reference proteome</keyword>
<evidence type="ECO:0000313" key="3">
    <source>
        <dbReference type="EMBL" id="KAK3189625.1"/>
    </source>
</evidence>
<feature type="domain" description="RNase H type-1" evidence="1">
    <location>
        <begin position="188"/>
        <end position="268"/>
    </location>
</feature>
<evidence type="ECO:0008006" key="5">
    <source>
        <dbReference type="Google" id="ProtNLM"/>
    </source>
</evidence>
<dbReference type="Proteomes" id="UP001281410">
    <property type="component" value="Unassembled WGS sequence"/>
</dbReference>